<accession>A0A1H6FLQ1</accession>
<keyword evidence="1" id="KW-0472">Membrane</keyword>
<organism evidence="3 4">
    <name type="scientific">Thermoleophilum album</name>
    <dbReference type="NCBI Taxonomy" id="29539"/>
    <lineage>
        <taxon>Bacteria</taxon>
        <taxon>Bacillati</taxon>
        <taxon>Actinomycetota</taxon>
        <taxon>Thermoleophilia</taxon>
        <taxon>Thermoleophilales</taxon>
        <taxon>Thermoleophilaceae</taxon>
        <taxon>Thermoleophilum</taxon>
    </lineage>
</organism>
<evidence type="ECO:0000259" key="2">
    <source>
        <dbReference type="Pfam" id="PF14018"/>
    </source>
</evidence>
<reference evidence="4" key="1">
    <citation type="submission" date="2016-10" db="EMBL/GenBank/DDBJ databases">
        <authorList>
            <person name="Varghese N."/>
            <person name="Submissions S."/>
        </authorList>
    </citation>
    <scope>NUCLEOTIDE SEQUENCE [LARGE SCALE GENOMIC DNA]</scope>
    <source>
        <strain evidence="4">ATCC 35263</strain>
    </source>
</reference>
<feature type="transmembrane region" description="Helical" evidence="1">
    <location>
        <begin position="6"/>
        <end position="23"/>
    </location>
</feature>
<dbReference type="Proteomes" id="UP000222056">
    <property type="component" value="Unassembled WGS sequence"/>
</dbReference>
<keyword evidence="1" id="KW-0812">Transmembrane</keyword>
<evidence type="ECO:0000313" key="4">
    <source>
        <dbReference type="Proteomes" id="UP000222056"/>
    </source>
</evidence>
<dbReference type="OrthoDB" id="192868at2"/>
<keyword evidence="1" id="KW-1133">Transmembrane helix</keyword>
<feature type="transmembrane region" description="Helical" evidence="1">
    <location>
        <begin position="146"/>
        <end position="166"/>
    </location>
</feature>
<dbReference type="RefSeq" id="WP_093115971.1">
    <property type="nucleotide sequence ID" value="NZ_FNWJ01000001.1"/>
</dbReference>
<feature type="domain" description="DUF4234" evidence="2">
    <location>
        <begin position="144"/>
        <end position="178"/>
    </location>
</feature>
<sequence>MYLVLGFLTLGIYSIYVHYKLIARQRDHFRRMLRFCDDLLRVIEERAEITGQSEALAAEIAEVRSLKERFDEVHRKRQRSPGLWIVLSILSFGLLFFYVLYFLNDDLVEHQQIEAEYLERASLLLNKLGVGRHPVIVEQVVPDRSFPLYLILTIVTLGLFELYWAYARIKDGNEHFNEHARFEDQLLSLIRAYA</sequence>
<feature type="transmembrane region" description="Helical" evidence="1">
    <location>
        <begin position="83"/>
        <end position="103"/>
    </location>
</feature>
<protein>
    <recommendedName>
        <fullName evidence="2">DUF4234 domain-containing protein</fullName>
    </recommendedName>
</protein>
<dbReference type="AlphaFoldDB" id="A0A1H6FLQ1"/>
<proteinExistence type="predicted"/>
<evidence type="ECO:0000256" key="1">
    <source>
        <dbReference type="SAM" id="Phobius"/>
    </source>
</evidence>
<dbReference type="Pfam" id="PF14018">
    <property type="entry name" value="DUF4234"/>
    <property type="match status" value="1"/>
</dbReference>
<name>A0A1H6FLQ1_THEAL</name>
<evidence type="ECO:0000313" key="3">
    <source>
        <dbReference type="EMBL" id="SEH10724.1"/>
    </source>
</evidence>
<keyword evidence="4" id="KW-1185">Reference proteome</keyword>
<gene>
    <name evidence="3" type="ORF">SAMN02745716_0529</name>
</gene>
<dbReference type="InterPro" id="IPR025328">
    <property type="entry name" value="DUF4234"/>
</dbReference>
<dbReference type="EMBL" id="FNWJ01000001">
    <property type="protein sequence ID" value="SEH10724.1"/>
    <property type="molecule type" value="Genomic_DNA"/>
</dbReference>